<dbReference type="PANTHER" id="PTHR42789:SF1">
    <property type="entry name" value="D-ISOMER SPECIFIC 2-HYDROXYACID DEHYDROGENASE FAMILY PROTEIN (AFU_ORTHOLOGUE AFUA_6G10090)"/>
    <property type="match status" value="1"/>
</dbReference>
<dbReference type="InterPro" id="IPR006140">
    <property type="entry name" value="D-isomer_DH_NAD-bd"/>
</dbReference>
<reference evidence="8" key="1">
    <citation type="submission" date="2016-10" db="EMBL/GenBank/DDBJ databases">
        <authorList>
            <person name="Varghese N."/>
            <person name="Submissions S."/>
        </authorList>
    </citation>
    <scope>NUCLEOTIDE SEQUENCE [LARGE SCALE GENOMIC DNA]</scope>
    <source>
        <strain evidence="8">GAS232</strain>
    </source>
</reference>
<evidence type="ECO:0000256" key="3">
    <source>
        <dbReference type="ARBA" id="ARBA00023027"/>
    </source>
</evidence>
<gene>
    <name evidence="7" type="ORF">SAMN05444167_1125</name>
</gene>
<dbReference type="GO" id="GO:0016616">
    <property type="term" value="F:oxidoreductase activity, acting on the CH-OH group of donors, NAD or NADP as acceptor"/>
    <property type="evidence" value="ECO:0007669"/>
    <property type="project" value="InterPro"/>
</dbReference>
<dbReference type="PROSITE" id="PS00671">
    <property type="entry name" value="D_2_HYDROXYACID_DH_3"/>
    <property type="match status" value="1"/>
</dbReference>
<dbReference type="CDD" id="cd12175">
    <property type="entry name" value="2-Hacid_dh_11"/>
    <property type="match status" value="1"/>
</dbReference>
<dbReference type="OrthoDB" id="117809at2"/>
<sequence>MRILFCGDTFPDAPEYLREHLDPAAKDEIIVCPGSMVAQHLKGVDVVIPKMQRIGEDIIAKGSFRLIQQWGAGLEGVDIEAARRKGIFVSNVPATGGNAESVAEHAMLLILALLRDLPRAQANVRAGVLGSPTGRMLAGRTVCLYGLGAIALPLAKMLQAFDVNLIGISRQVSEEKSRRFHLSRHFYVEDREKAFAETDVLVLCMRYTEEMRGMLSVRELAALRPGAYVVNVARGGVIDGEALYARLSAGYLAGAGLDVFWEEPLPAHDPILTLPNVIATPHIGGVTESSFGMIAAAVAENIQRLRRGDPPLHRAC</sequence>
<keyword evidence="3" id="KW-0520">NAD</keyword>
<dbReference type="Pfam" id="PF00389">
    <property type="entry name" value="2-Hacid_dh"/>
    <property type="match status" value="1"/>
</dbReference>
<name>A0A1G7HML9_9BACT</name>
<dbReference type="InterPro" id="IPR029753">
    <property type="entry name" value="D-isomer_DH_CS"/>
</dbReference>
<accession>A0A1G7HML9</accession>
<evidence type="ECO:0000256" key="4">
    <source>
        <dbReference type="RuleBase" id="RU003719"/>
    </source>
</evidence>
<evidence type="ECO:0000256" key="1">
    <source>
        <dbReference type="ARBA" id="ARBA00005854"/>
    </source>
</evidence>
<keyword evidence="2 4" id="KW-0560">Oxidoreductase</keyword>
<dbReference type="EMBL" id="LT629690">
    <property type="protein sequence ID" value="SDF01259.1"/>
    <property type="molecule type" value="Genomic_DNA"/>
</dbReference>
<evidence type="ECO:0000313" key="7">
    <source>
        <dbReference type="EMBL" id="SDF01259.1"/>
    </source>
</evidence>
<dbReference type="GO" id="GO:0051287">
    <property type="term" value="F:NAD binding"/>
    <property type="evidence" value="ECO:0007669"/>
    <property type="project" value="InterPro"/>
</dbReference>
<evidence type="ECO:0000259" key="5">
    <source>
        <dbReference type="Pfam" id="PF00389"/>
    </source>
</evidence>
<dbReference type="Proteomes" id="UP000182427">
    <property type="component" value="Chromosome I"/>
</dbReference>
<feature type="domain" description="D-isomer specific 2-hydroxyacid dehydrogenase NAD-binding" evidence="6">
    <location>
        <begin position="108"/>
        <end position="284"/>
    </location>
</feature>
<dbReference type="PANTHER" id="PTHR42789">
    <property type="entry name" value="D-ISOMER SPECIFIC 2-HYDROXYACID DEHYDROGENASE FAMILY PROTEIN (AFU_ORTHOLOGUE AFUA_6G10090)"/>
    <property type="match status" value="1"/>
</dbReference>
<dbReference type="Gene3D" id="3.40.50.720">
    <property type="entry name" value="NAD(P)-binding Rossmann-like Domain"/>
    <property type="match status" value="2"/>
</dbReference>
<dbReference type="AlphaFoldDB" id="A0A1G7HML9"/>
<evidence type="ECO:0000313" key="8">
    <source>
        <dbReference type="Proteomes" id="UP000182427"/>
    </source>
</evidence>
<protein>
    <submittedName>
        <fullName evidence="7">Phosphoglycerate dehydrogenase</fullName>
    </submittedName>
</protein>
<dbReference type="SUPFAM" id="SSF52283">
    <property type="entry name" value="Formate/glycerate dehydrogenase catalytic domain-like"/>
    <property type="match status" value="1"/>
</dbReference>
<dbReference type="RefSeq" id="WP_083344279.1">
    <property type="nucleotide sequence ID" value="NZ_LT629690.1"/>
</dbReference>
<organism evidence="7 8">
    <name type="scientific">Terriglobus roseus</name>
    <dbReference type="NCBI Taxonomy" id="392734"/>
    <lineage>
        <taxon>Bacteria</taxon>
        <taxon>Pseudomonadati</taxon>
        <taxon>Acidobacteriota</taxon>
        <taxon>Terriglobia</taxon>
        <taxon>Terriglobales</taxon>
        <taxon>Acidobacteriaceae</taxon>
        <taxon>Terriglobus</taxon>
    </lineage>
</organism>
<dbReference type="Pfam" id="PF02826">
    <property type="entry name" value="2-Hacid_dh_C"/>
    <property type="match status" value="1"/>
</dbReference>
<evidence type="ECO:0000259" key="6">
    <source>
        <dbReference type="Pfam" id="PF02826"/>
    </source>
</evidence>
<comment type="similarity">
    <text evidence="1 4">Belongs to the D-isomer specific 2-hydroxyacid dehydrogenase family.</text>
</comment>
<keyword evidence="8" id="KW-1185">Reference proteome</keyword>
<dbReference type="InterPro" id="IPR036291">
    <property type="entry name" value="NAD(P)-bd_dom_sf"/>
</dbReference>
<dbReference type="InterPro" id="IPR006139">
    <property type="entry name" value="D-isomer_2_OHA_DH_cat_dom"/>
</dbReference>
<feature type="domain" description="D-isomer specific 2-hydroxyacid dehydrogenase catalytic" evidence="5">
    <location>
        <begin position="9"/>
        <end position="313"/>
    </location>
</feature>
<dbReference type="InterPro" id="IPR050857">
    <property type="entry name" value="D-2-hydroxyacid_DH"/>
</dbReference>
<evidence type="ECO:0000256" key="2">
    <source>
        <dbReference type="ARBA" id="ARBA00023002"/>
    </source>
</evidence>
<dbReference type="SUPFAM" id="SSF51735">
    <property type="entry name" value="NAD(P)-binding Rossmann-fold domains"/>
    <property type="match status" value="1"/>
</dbReference>
<proteinExistence type="inferred from homology"/>